<gene>
    <name evidence="1" type="ORF">D0865_07374</name>
</gene>
<proteinExistence type="predicted"/>
<dbReference type="AlphaFoldDB" id="A0A3M7CC20"/>
<accession>A0A3M7CC20</accession>
<evidence type="ECO:0000313" key="2">
    <source>
        <dbReference type="Proteomes" id="UP000270230"/>
    </source>
</evidence>
<name>A0A3M7CC20_HORWE</name>
<dbReference type="EMBL" id="QWIN01000578">
    <property type="protein sequence ID" value="RMY49628.1"/>
    <property type="molecule type" value="Genomic_DNA"/>
</dbReference>
<protein>
    <submittedName>
        <fullName evidence="1">Uncharacterized protein</fullName>
    </submittedName>
</protein>
<dbReference type="Proteomes" id="UP000270230">
    <property type="component" value="Unassembled WGS sequence"/>
</dbReference>
<sequence>MALPYDDTEYAHVIRLNANADFETFKAPGYVFVASTRPVAERQYVRDMTLARGRLLYEVWDLWNECISGYICPEQVNAEARRHLLASAPNLWPEESAQTRQGLQRTYDQVKHHYPRAPHVALKGAAETLYLQLYGRAATRIDVERAYYWTSFEFRVRNMRQNKEEVIKMVKPRMREVLWSWVEQWTRANEVVALWERDGLLDTRNDRAQFSFEANALTWYGGNEMLLNRRSVVHVTL</sequence>
<evidence type="ECO:0000313" key="1">
    <source>
        <dbReference type="EMBL" id="RMY49628.1"/>
    </source>
</evidence>
<comment type="caution">
    <text evidence="1">The sequence shown here is derived from an EMBL/GenBank/DDBJ whole genome shotgun (WGS) entry which is preliminary data.</text>
</comment>
<organism evidence="1 2">
    <name type="scientific">Hortaea werneckii</name>
    <name type="common">Black yeast</name>
    <name type="synonym">Cladosporium werneckii</name>
    <dbReference type="NCBI Taxonomy" id="91943"/>
    <lineage>
        <taxon>Eukaryota</taxon>
        <taxon>Fungi</taxon>
        <taxon>Dikarya</taxon>
        <taxon>Ascomycota</taxon>
        <taxon>Pezizomycotina</taxon>
        <taxon>Dothideomycetes</taxon>
        <taxon>Dothideomycetidae</taxon>
        <taxon>Mycosphaerellales</taxon>
        <taxon>Teratosphaeriaceae</taxon>
        <taxon>Hortaea</taxon>
    </lineage>
</organism>
<dbReference type="OrthoDB" id="3942661at2759"/>
<reference evidence="1 2" key="1">
    <citation type="journal article" date="2018" name="BMC Genomics">
        <title>Genomic evidence for intraspecific hybridization in a clonal and extremely halotolerant yeast.</title>
        <authorList>
            <person name="Gostincar C."/>
            <person name="Stajich J.E."/>
            <person name="Zupancic J."/>
            <person name="Zalar P."/>
            <person name="Gunde-Cimerman N."/>
        </authorList>
    </citation>
    <scope>NUCLEOTIDE SEQUENCE [LARGE SCALE GENOMIC DNA]</scope>
    <source>
        <strain evidence="1 2">EXF-151</strain>
    </source>
</reference>